<dbReference type="PRINTS" id="PR00040">
    <property type="entry name" value="HTHMERR"/>
</dbReference>
<proteinExistence type="predicted"/>
<dbReference type="InterPro" id="IPR047057">
    <property type="entry name" value="MerR_fam"/>
</dbReference>
<comment type="caution">
    <text evidence="6">The sequence shown here is derived from an EMBL/GenBank/DDBJ whole genome shotgun (WGS) entry which is preliminary data.</text>
</comment>
<keyword evidence="3" id="KW-0238">DNA-binding</keyword>
<evidence type="ECO:0000256" key="1">
    <source>
        <dbReference type="ARBA" id="ARBA00022491"/>
    </source>
</evidence>
<keyword evidence="2" id="KW-0805">Transcription regulation</keyword>
<evidence type="ECO:0000256" key="2">
    <source>
        <dbReference type="ARBA" id="ARBA00023015"/>
    </source>
</evidence>
<sequence>MTMRSSVDPNVHMRSIGEVAAVCGVSPHLLRQWEDAGLLEPAREHGQRRYSELDVRLVRFIRFGRELGLGLAELRELFATRSVEERAVLLKRRKAMLEHRIAVAARQLELIEEGLACPYPDVRYCPDLIALAEQPELADLPSSR</sequence>
<dbReference type="SMART" id="SM00422">
    <property type="entry name" value="HTH_MERR"/>
    <property type="match status" value="1"/>
</dbReference>
<evidence type="ECO:0000313" key="7">
    <source>
        <dbReference type="Proteomes" id="UP001500967"/>
    </source>
</evidence>
<keyword evidence="1" id="KW-0678">Repressor</keyword>
<reference evidence="7" key="1">
    <citation type="journal article" date="2019" name="Int. J. Syst. Evol. Microbiol.">
        <title>The Global Catalogue of Microorganisms (GCM) 10K type strain sequencing project: providing services to taxonomists for standard genome sequencing and annotation.</title>
        <authorList>
            <consortium name="The Broad Institute Genomics Platform"/>
            <consortium name="The Broad Institute Genome Sequencing Center for Infectious Disease"/>
            <person name="Wu L."/>
            <person name="Ma J."/>
        </authorList>
    </citation>
    <scope>NUCLEOTIDE SEQUENCE [LARGE SCALE GENOMIC DNA]</scope>
    <source>
        <strain evidence="7">JCM 10425</strain>
    </source>
</reference>
<evidence type="ECO:0000256" key="4">
    <source>
        <dbReference type="ARBA" id="ARBA00023163"/>
    </source>
</evidence>
<accession>A0ABP3ESE3</accession>
<organism evidence="6 7">
    <name type="scientific">Cryptosporangium japonicum</name>
    <dbReference type="NCBI Taxonomy" id="80872"/>
    <lineage>
        <taxon>Bacteria</taxon>
        <taxon>Bacillati</taxon>
        <taxon>Actinomycetota</taxon>
        <taxon>Actinomycetes</taxon>
        <taxon>Cryptosporangiales</taxon>
        <taxon>Cryptosporangiaceae</taxon>
        <taxon>Cryptosporangium</taxon>
    </lineage>
</organism>
<evidence type="ECO:0000256" key="3">
    <source>
        <dbReference type="ARBA" id="ARBA00023125"/>
    </source>
</evidence>
<protein>
    <submittedName>
        <fullName evidence="6">MerR family transcriptional regulator</fullName>
    </submittedName>
</protein>
<dbReference type="PANTHER" id="PTHR30204">
    <property type="entry name" value="REDOX-CYCLING DRUG-SENSING TRANSCRIPTIONAL ACTIVATOR SOXR"/>
    <property type="match status" value="1"/>
</dbReference>
<evidence type="ECO:0000259" key="5">
    <source>
        <dbReference type="PROSITE" id="PS50937"/>
    </source>
</evidence>
<dbReference type="Gene3D" id="1.10.1660.10">
    <property type="match status" value="1"/>
</dbReference>
<dbReference type="Proteomes" id="UP001500967">
    <property type="component" value="Unassembled WGS sequence"/>
</dbReference>
<dbReference type="InterPro" id="IPR009061">
    <property type="entry name" value="DNA-bd_dom_put_sf"/>
</dbReference>
<dbReference type="CDD" id="cd00592">
    <property type="entry name" value="HTH_MerR-like"/>
    <property type="match status" value="1"/>
</dbReference>
<gene>
    <name evidence="6" type="ORF">GCM10009539_68980</name>
</gene>
<keyword evidence="4" id="KW-0804">Transcription</keyword>
<dbReference type="Pfam" id="PF13411">
    <property type="entry name" value="MerR_1"/>
    <property type="match status" value="1"/>
</dbReference>
<evidence type="ECO:0000313" key="6">
    <source>
        <dbReference type="EMBL" id="GAA0271838.1"/>
    </source>
</evidence>
<dbReference type="PROSITE" id="PS00552">
    <property type="entry name" value="HTH_MERR_1"/>
    <property type="match status" value="1"/>
</dbReference>
<dbReference type="PANTHER" id="PTHR30204:SF69">
    <property type="entry name" value="MERR-FAMILY TRANSCRIPTIONAL REGULATOR"/>
    <property type="match status" value="1"/>
</dbReference>
<keyword evidence="7" id="KW-1185">Reference proteome</keyword>
<name>A0ABP3ESE3_9ACTN</name>
<feature type="domain" description="HTH merR-type" evidence="5">
    <location>
        <begin position="13"/>
        <end position="80"/>
    </location>
</feature>
<dbReference type="SUPFAM" id="SSF46955">
    <property type="entry name" value="Putative DNA-binding domain"/>
    <property type="match status" value="1"/>
</dbReference>
<dbReference type="InterPro" id="IPR000551">
    <property type="entry name" value="MerR-type_HTH_dom"/>
</dbReference>
<dbReference type="PROSITE" id="PS50937">
    <property type="entry name" value="HTH_MERR_2"/>
    <property type="match status" value="1"/>
</dbReference>
<dbReference type="EMBL" id="BAAAGX010000031">
    <property type="protein sequence ID" value="GAA0271838.1"/>
    <property type="molecule type" value="Genomic_DNA"/>
</dbReference>